<dbReference type="Proteomes" id="UP000548476">
    <property type="component" value="Unassembled WGS sequence"/>
</dbReference>
<keyword evidence="1" id="KW-0805">Transcription regulation</keyword>
<dbReference type="CDD" id="cd01392">
    <property type="entry name" value="HTH_LacI"/>
    <property type="match status" value="1"/>
</dbReference>
<keyword evidence="3" id="KW-0804">Transcription</keyword>
<keyword evidence="2 5" id="KW-0238">DNA-binding</keyword>
<reference evidence="5 6" key="1">
    <citation type="submission" date="2020-08" db="EMBL/GenBank/DDBJ databases">
        <title>Genomic Encyclopedia of Type Strains, Phase IV (KMG-IV): sequencing the most valuable type-strain genomes for metagenomic binning, comparative biology and taxonomic classification.</title>
        <authorList>
            <person name="Goeker M."/>
        </authorList>
    </citation>
    <scope>NUCLEOTIDE SEQUENCE [LARGE SCALE GENOMIC DNA]</scope>
    <source>
        <strain evidence="5 6">YIM 65646</strain>
    </source>
</reference>
<feature type="domain" description="HTH lacI-type" evidence="4">
    <location>
        <begin position="15"/>
        <end position="69"/>
    </location>
</feature>
<proteinExistence type="predicted"/>
<keyword evidence="6" id="KW-1185">Reference proteome</keyword>
<dbReference type="EMBL" id="JACHGT010000001">
    <property type="protein sequence ID" value="MBB6032330.1"/>
    <property type="molecule type" value="Genomic_DNA"/>
</dbReference>
<evidence type="ECO:0000256" key="1">
    <source>
        <dbReference type="ARBA" id="ARBA00023015"/>
    </source>
</evidence>
<dbReference type="SUPFAM" id="SSF47413">
    <property type="entry name" value="lambda repressor-like DNA-binding domains"/>
    <property type="match status" value="1"/>
</dbReference>
<dbReference type="Gene3D" id="1.10.260.40">
    <property type="entry name" value="lambda repressor-like DNA-binding domains"/>
    <property type="match status" value="1"/>
</dbReference>
<evidence type="ECO:0000259" key="4">
    <source>
        <dbReference type="PROSITE" id="PS50932"/>
    </source>
</evidence>
<evidence type="ECO:0000256" key="2">
    <source>
        <dbReference type="ARBA" id="ARBA00023125"/>
    </source>
</evidence>
<dbReference type="InterPro" id="IPR046335">
    <property type="entry name" value="LacI/GalR-like_sensor"/>
</dbReference>
<evidence type="ECO:0000313" key="6">
    <source>
        <dbReference type="Proteomes" id="UP000548476"/>
    </source>
</evidence>
<dbReference type="PROSITE" id="PS50932">
    <property type="entry name" value="HTH_LACI_2"/>
    <property type="match status" value="1"/>
</dbReference>
<comment type="caution">
    <text evidence="5">The sequence shown here is derived from an EMBL/GenBank/DDBJ whole genome shotgun (WGS) entry which is preliminary data.</text>
</comment>
<dbReference type="InterPro" id="IPR000843">
    <property type="entry name" value="HTH_LacI"/>
</dbReference>
<dbReference type="Gene3D" id="3.40.50.2300">
    <property type="match status" value="2"/>
</dbReference>
<dbReference type="RefSeq" id="WP_184785244.1">
    <property type="nucleotide sequence ID" value="NZ_BONT01000064.1"/>
</dbReference>
<evidence type="ECO:0000313" key="5">
    <source>
        <dbReference type="EMBL" id="MBB6032330.1"/>
    </source>
</evidence>
<organism evidence="5 6">
    <name type="scientific">Phytomonospora endophytica</name>
    <dbReference type="NCBI Taxonomy" id="714109"/>
    <lineage>
        <taxon>Bacteria</taxon>
        <taxon>Bacillati</taxon>
        <taxon>Actinomycetota</taxon>
        <taxon>Actinomycetes</taxon>
        <taxon>Micromonosporales</taxon>
        <taxon>Micromonosporaceae</taxon>
        <taxon>Phytomonospora</taxon>
    </lineage>
</organism>
<dbReference type="Pfam" id="PF00356">
    <property type="entry name" value="LacI"/>
    <property type="match status" value="1"/>
</dbReference>
<dbReference type="InterPro" id="IPR010982">
    <property type="entry name" value="Lambda_DNA-bd_dom_sf"/>
</dbReference>
<name>A0A841FK23_9ACTN</name>
<dbReference type="GO" id="GO:0000976">
    <property type="term" value="F:transcription cis-regulatory region binding"/>
    <property type="evidence" value="ECO:0007669"/>
    <property type="project" value="TreeGrafter"/>
</dbReference>
<accession>A0A841FK23</accession>
<dbReference type="Pfam" id="PF13377">
    <property type="entry name" value="Peripla_BP_3"/>
    <property type="match status" value="1"/>
</dbReference>
<gene>
    <name evidence="5" type="ORF">HNR73_000172</name>
</gene>
<dbReference type="AlphaFoldDB" id="A0A841FK23"/>
<sequence length="349" mass="36181">MTEAGRKRAQRPGSVTIADVAGHAGVAVSTVSYVLSGKRMISETTRQRVLASIRVLGYHPHAGARSLASKRSNVIAMVLPLRSGMHMPVLMRFATAVAITARQHDHDVLLVTADEGPDGLRRLAAGSMVDGLILMDVEWEDPRVPLLRELDLCSVLIGIPSDGTGLTCVDLDFAAAGAACADHLAELGHTRVALLGAPAVVYGRDTGFARRTRAGFLERAAARGIEAAAVPCEDDAASAAGAVRGVLANHPGTTGLAVHNEAAVGHVLAELKALGHKVGRDIAVVAICPEDVAERTSPALSSVLIPAEDLGERAVALLMSKLDGGVAPGETLLAPRLTVRESSGTGQSR</sequence>
<dbReference type="PANTHER" id="PTHR30146">
    <property type="entry name" value="LACI-RELATED TRANSCRIPTIONAL REPRESSOR"/>
    <property type="match status" value="1"/>
</dbReference>
<dbReference type="SMART" id="SM00354">
    <property type="entry name" value="HTH_LACI"/>
    <property type="match status" value="1"/>
</dbReference>
<evidence type="ECO:0000256" key="3">
    <source>
        <dbReference type="ARBA" id="ARBA00023163"/>
    </source>
</evidence>
<dbReference type="GO" id="GO:0003700">
    <property type="term" value="F:DNA-binding transcription factor activity"/>
    <property type="evidence" value="ECO:0007669"/>
    <property type="project" value="TreeGrafter"/>
</dbReference>
<dbReference type="PANTHER" id="PTHR30146:SF153">
    <property type="entry name" value="LACTOSE OPERON REPRESSOR"/>
    <property type="match status" value="1"/>
</dbReference>
<dbReference type="SUPFAM" id="SSF53822">
    <property type="entry name" value="Periplasmic binding protein-like I"/>
    <property type="match status" value="1"/>
</dbReference>
<protein>
    <submittedName>
        <fullName evidence="5">DNA-binding LacI/PurR family transcriptional regulator</fullName>
    </submittedName>
</protein>
<dbReference type="InterPro" id="IPR028082">
    <property type="entry name" value="Peripla_BP_I"/>
</dbReference>